<dbReference type="PANTHER" id="PTHR11861:SF8">
    <property type="entry name" value="PKD DOMAIN-CONTAINING PROTEIN"/>
    <property type="match status" value="1"/>
</dbReference>
<feature type="transmembrane region" description="Helical" evidence="1">
    <location>
        <begin position="7"/>
        <end position="27"/>
    </location>
</feature>
<name>A0A8R2A9L0_ACYPI</name>
<keyword evidence="1" id="KW-0812">Transmembrane</keyword>
<dbReference type="RefSeq" id="XP_003242118.1">
    <property type="nucleotide sequence ID" value="XM_003242070.3"/>
</dbReference>
<evidence type="ECO:0000256" key="1">
    <source>
        <dbReference type="SAM" id="Phobius"/>
    </source>
</evidence>
<feature type="transmembrane region" description="Helical" evidence="1">
    <location>
        <begin position="422"/>
        <end position="447"/>
    </location>
</feature>
<evidence type="ECO:0000313" key="3">
    <source>
        <dbReference type="Proteomes" id="UP000007819"/>
    </source>
</evidence>
<keyword evidence="1" id="KW-0472">Membrane</keyword>
<keyword evidence="3" id="KW-1185">Reference proteome</keyword>
<sequence>MIGKSKWYLVFMILFWSCMDAYGYQLILNNNSPITTGSTVILNATVLDDYGLCAKGSLSFKYEDDAFPSHKLEIKNKSCEAIFHISFDTTIGPSNYRYKVDVAQELIPFIYHPITSGRGELIVTENLNGVLQLFQNNTNISKNSPQTIYASTNLETVHKIEINPADLDYLNKSANSISVYWFVDCIYQENTTSYTFSSNYTEPGIQHEILGIVVANIPSSIPTPTPTTTTTSTPVSNTTVSSINSTSTTLNTSIAASTSTSSTTEAPSKIDVTFSHHIINSTFSTECQQKKHVELLLSAVKLENQQKYGYFSRSLLTKDPIANVKTQGNVWIQEGEMLNLLVNCNGSGPFRYCAHYVKGPYNETGNESCTWDRNLVQCQMQFVHYFREPTNYTLILVVANDVSKVVTLIGINIYKVQKKPQISVIVVPVTFSSIAVIIVVFGIAYYFQNRSRYMVEVADFDFANNSDMEYKTFRERLRDAISQAINRTQDYSEYDGSEEQIGNLATPQNQKYGSMQ</sequence>
<organism evidence="2 3">
    <name type="scientific">Acyrthosiphon pisum</name>
    <name type="common">Pea aphid</name>
    <dbReference type="NCBI Taxonomy" id="7029"/>
    <lineage>
        <taxon>Eukaryota</taxon>
        <taxon>Metazoa</taxon>
        <taxon>Ecdysozoa</taxon>
        <taxon>Arthropoda</taxon>
        <taxon>Hexapoda</taxon>
        <taxon>Insecta</taxon>
        <taxon>Pterygota</taxon>
        <taxon>Neoptera</taxon>
        <taxon>Paraneoptera</taxon>
        <taxon>Hemiptera</taxon>
        <taxon>Sternorrhyncha</taxon>
        <taxon>Aphidomorpha</taxon>
        <taxon>Aphidoidea</taxon>
        <taxon>Aphididae</taxon>
        <taxon>Macrosiphini</taxon>
        <taxon>Acyrthosiphon</taxon>
    </lineage>
</organism>
<dbReference type="KEGG" id="api:100569145"/>
<dbReference type="InterPro" id="IPR045219">
    <property type="entry name" value="PKAT"/>
</dbReference>
<proteinExistence type="predicted"/>
<keyword evidence="1" id="KW-1133">Transmembrane helix</keyword>
<reference evidence="3" key="1">
    <citation type="submission" date="2010-06" db="EMBL/GenBank/DDBJ databases">
        <authorList>
            <person name="Jiang H."/>
            <person name="Abraham K."/>
            <person name="Ali S."/>
            <person name="Alsbrooks S.L."/>
            <person name="Anim B.N."/>
            <person name="Anosike U.S."/>
            <person name="Attaway T."/>
            <person name="Bandaranaike D.P."/>
            <person name="Battles P.K."/>
            <person name="Bell S.N."/>
            <person name="Bell A.V."/>
            <person name="Beltran B."/>
            <person name="Bickham C."/>
            <person name="Bustamante Y."/>
            <person name="Caleb T."/>
            <person name="Canada A."/>
            <person name="Cardenas V."/>
            <person name="Carter K."/>
            <person name="Chacko J."/>
            <person name="Chandrabose M.N."/>
            <person name="Chavez D."/>
            <person name="Chavez A."/>
            <person name="Chen L."/>
            <person name="Chu H.-S."/>
            <person name="Claassen K.J."/>
            <person name="Cockrell R."/>
            <person name="Collins M."/>
            <person name="Cooper J.A."/>
            <person name="Cree A."/>
            <person name="Curry S.M."/>
            <person name="Da Y."/>
            <person name="Dao M.D."/>
            <person name="Das B."/>
            <person name="Davila M.-L."/>
            <person name="Davy-Carroll L."/>
            <person name="Denson S."/>
            <person name="Dinh H."/>
            <person name="Ebong V.E."/>
            <person name="Edwards J.R."/>
            <person name="Egan A."/>
            <person name="El-Daye J."/>
            <person name="Escobedo L."/>
            <person name="Fernandez S."/>
            <person name="Fernando P.R."/>
            <person name="Flagg N."/>
            <person name="Forbes L.D."/>
            <person name="Fowler R.G."/>
            <person name="Fu Q."/>
            <person name="Gabisi R.A."/>
            <person name="Ganer J."/>
            <person name="Garbino Pronczuk A."/>
            <person name="Garcia R.M."/>
            <person name="Garner T."/>
            <person name="Garrett T.E."/>
            <person name="Gonzalez D.A."/>
            <person name="Hamid H."/>
            <person name="Hawkins E.S."/>
            <person name="Hirani K."/>
            <person name="Hogues M.E."/>
            <person name="Hollins B."/>
            <person name="Hsiao C.-H."/>
            <person name="Jabil R."/>
            <person name="James M.L."/>
            <person name="Jhangiani S.N."/>
            <person name="Johnson B."/>
            <person name="Johnson Q."/>
            <person name="Joshi V."/>
            <person name="Kalu J.B."/>
            <person name="Kam C."/>
            <person name="Kashfia A."/>
            <person name="Keebler J."/>
            <person name="Kisamo H."/>
            <person name="Kovar C.L."/>
            <person name="Lago L.A."/>
            <person name="Lai C.-Y."/>
            <person name="Laidlaw J."/>
            <person name="Lara F."/>
            <person name="Le T.-K."/>
            <person name="Lee S.L."/>
            <person name="Legall F.H."/>
            <person name="Lemon S.J."/>
            <person name="Lewis L.R."/>
            <person name="Li B."/>
            <person name="Liu Y."/>
            <person name="Liu Y.-S."/>
            <person name="Lopez J."/>
            <person name="Lozado R.J."/>
            <person name="Lu J."/>
            <person name="Madu R.C."/>
            <person name="Maheshwari M."/>
            <person name="Maheshwari R."/>
            <person name="Malloy K."/>
            <person name="Martinez E."/>
            <person name="Mathew T."/>
            <person name="Mercado I.C."/>
            <person name="Mercado C."/>
            <person name="Meyer B."/>
            <person name="Montgomery K."/>
            <person name="Morgan M.B."/>
            <person name="Munidasa M."/>
            <person name="Nazareth L.V."/>
            <person name="Nelson J."/>
            <person name="Ng B.M."/>
            <person name="Nguyen N.B."/>
            <person name="Nguyen P.Q."/>
            <person name="Nguyen T."/>
            <person name="Obregon M."/>
            <person name="Okwuonu G.O."/>
            <person name="Onwere C.G."/>
            <person name="Orozco G."/>
            <person name="Parra A."/>
            <person name="Patel S."/>
            <person name="Patil S."/>
            <person name="Perez A."/>
            <person name="Perez Y."/>
            <person name="Pham C."/>
            <person name="Primus E.L."/>
            <person name="Pu L.-L."/>
            <person name="Puazo M."/>
            <person name="Qin X."/>
            <person name="Quiroz J.B."/>
            <person name="Reese J."/>
            <person name="Richards S."/>
            <person name="Rives C.M."/>
            <person name="Robberts R."/>
            <person name="Ruiz S.J."/>
            <person name="Ruiz M.J."/>
            <person name="Santibanez J."/>
            <person name="Schneider B.W."/>
            <person name="Sisson I."/>
            <person name="Smith M."/>
            <person name="Sodergren E."/>
            <person name="Song X.-Z."/>
            <person name="Song B.B."/>
            <person name="Summersgill H."/>
            <person name="Thelus R."/>
            <person name="Thornton R.D."/>
            <person name="Trejos Z.Y."/>
            <person name="Usmani K."/>
            <person name="Vattathil S."/>
            <person name="Villasana D."/>
            <person name="Walker D.L."/>
            <person name="Wang S."/>
            <person name="Wang K."/>
            <person name="White C.S."/>
            <person name="Williams A.C."/>
            <person name="Williamson J."/>
            <person name="Wilson K."/>
            <person name="Woghiren I.O."/>
            <person name="Woodworth J.R."/>
            <person name="Worley K.C."/>
            <person name="Wright R.A."/>
            <person name="Wu W."/>
            <person name="Young L."/>
            <person name="Zhang L."/>
            <person name="Zhang J."/>
            <person name="Zhu Y."/>
            <person name="Muzny D.M."/>
            <person name="Weinstock G."/>
            <person name="Gibbs R.A."/>
        </authorList>
    </citation>
    <scope>NUCLEOTIDE SEQUENCE [LARGE SCALE GENOMIC DNA]</scope>
    <source>
        <strain evidence="3">LSR1</strain>
    </source>
</reference>
<dbReference type="GeneID" id="100569145"/>
<dbReference type="OrthoDB" id="6381995at2759"/>
<dbReference type="Proteomes" id="UP000007819">
    <property type="component" value="Chromosome A1"/>
</dbReference>
<accession>A0A8R2A9L0</accession>
<reference evidence="2" key="2">
    <citation type="submission" date="2022-06" db="UniProtKB">
        <authorList>
            <consortium name="EnsemblMetazoa"/>
        </authorList>
    </citation>
    <scope>IDENTIFICATION</scope>
</reference>
<dbReference type="AlphaFoldDB" id="A0A8R2A9L0"/>
<protein>
    <recommendedName>
        <fullName evidence="4">Transmembrane protein</fullName>
    </recommendedName>
</protein>
<evidence type="ECO:0000313" key="2">
    <source>
        <dbReference type="EnsemblMetazoa" id="XP_003242118.1"/>
    </source>
</evidence>
<dbReference type="EnsemblMetazoa" id="XM_003242070.4">
    <property type="protein sequence ID" value="XP_003242118.1"/>
    <property type="gene ID" value="LOC100569145"/>
</dbReference>
<dbReference type="PANTHER" id="PTHR11861">
    <property type="entry name" value="MELANOCYTE PROTEIN PMEL 17-RELATED"/>
    <property type="match status" value="1"/>
</dbReference>
<dbReference type="GO" id="GO:0005886">
    <property type="term" value="C:plasma membrane"/>
    <property type="evidence" value="ECO:0007669"/>
    <property type="project" value="TreeGrafter"/>
</dbReference>
<evidence type="ECO:0008006" key="4">
    <source>
        <dbReference type="Google" id="ProtNLM"/>
    </source>
</evidence>